<evidence type="ECO:0000313" key="3">
    <source>
        <dbReference type="Proteomes" id="UP000030752"/>
    </source>
</evidence>
<gene>
    <name evidence="2" type="ORF">HMPREF1541_05387</name>
</gene>
<feature type="domain" description="HD/PDEase" evidence="1">
    <location>
        <begin position="40"/>
        <end position="162"/>
    </location>
</feature>
<dbReference type="CDD" id="cd00077">
    <property type="entry name" value="HDc"/>
    <property type="match status" value="1"/>
</dbReference>
<dbReference type="PANTHER" id="PTHR33594">
    <property type="entry name" value="SUPERFAMILY HYDROLASE, PUTATIVE (AFU_ORTHOLOGUE AFUA_1G03035)-RELATED"/>
    <property type="match status" value="1"/>
</dbReference>
<keyword evidence="3" id="KW-1185">Reference proteome</keyword>
<dbReference type="InParanoid" id="W2RTW4"/>
<dbReference type="Proteomes" id="UP000030752">
    <property type="component" value="Unassembled WGS sequence"/>
</dbReference>
<dbReference type="AlphaFoldDB" id="W2RTW4"/>
<evidence type="ECO:0000313" key="2">
    <source>
        <dbReference type="EMBL" id="ETN39164.1"/>
    </source>
</evidence>
<evidence type="ECO:0000259" key="1">
    <source>
        <dbReference type="SMART" id="SM00471"/>
    </source>
</evidence>
<dbReference type="STRING" id="1220924.W2RTW4"/>
<name>W2RTW4_CYPE1</name>
<dbReference type="VEuPathDB" id="FungiDB:HMPREF1541_05387"/>
<dbReference type="eggNOG" id="ENOG502QSR7">
    <property type="taxonomic scope" value="Eukaryota"/>
</dbReference>
<dbReference type="SUPFAM" id="SSF109604">
    <property type="entry name" value="HD-domain/PDEase-like"/>
    <property type="match status" value="1"/>
</dbReference>
<dbReference type="GeneID" id="19972726"/>
<reference evidence="2 3" key="1">
    <citation type="submission" date="2013-03" db="EMBL/GenBank/DDBJ databases">
        <title>The Genome Sequence of Phialophora europaea CBS 101466.</title>
        <authorList>
            <consortium name="The Broad Institute Genomics Platform"/>
            <person name="Cuomo C."/>
            <person name="de Hoog S."/>
            <person name="Gorbushina A."/>
            <person name="Walker B."/>
            <person name="Young S.K."/>
            <person name="Zeng Q."/>
            <person name="Gargeya S."/>
            <person name="Fitzgerald M."/>
            <person name="Haas B."/>
            <person name="Abouelleil A."/>
            <person name="Allen A.W."/>
            <person name="Alvarado L."/>
            <person name="Arachchi H.M."/>
            <person name="Berlin A.M."/>
            <person name="Chapman S.B."/>
            <person name="Gainer-Dewar J."/>
            <person name="Goldberg J."/>
            <person name="Griggs A."/>
            <person name="Gujja S."/>
            <person name="Hansen M."/>
            <person name="Howarth C."/>
            <person name="Imamovic A."/>
            <person name="Ireland A."/>
            <person name="Larimer J."/>
            <person name="McCowan C."/>
            <person name="Murphy C."/>
            <person name="Pearson M."/>
            <person name="Poon T.W."/>
            <person name="Priest M."/>
            <person name="Roberts A."/>
            <person name="Saif S."/>
            <person name="Shea T."/>
            <person name="Sisk P."/>
            <person name="Sykes S."/>
            <person name="Wortman J."/>
            <person name="Nusbaum C."/>
            <person name="Birren B."/>
        </authorList>
    </citation>
    <scope>NUCLEOTIDE SEQUENCE [LARGE SCALE GENOMIC DNA]</scope>
    <source>
        <strain evidence="2 3">CBS 101466</strain>
    </source>
</reference>
<dbReference type="EMBL" id="KB822721">
    <property type="protein sequence ID" value="ETN39164.1"/>
    <property type="molecule type" value="Genomic_DNA"/>
</dbReference>
<proteinExistence type="predicted"/>
<protein>
    <recommendedName>
        <fullName evidence="1">HD/PDEase domain-containing protein</fullName>
    </recommendedName>
</protein>
<dbReference type="OrthoDB" id="16547at2759"/>
<dbReference type="RefSeq" id="XP_008717949.1">
    <property type="nucleotide sequence ID" value="XM_008719727.1"/>
</dbReference>
<dbReference type="PANTHER" id="PTHR33594:SF1">
    <property type="entry name" value="HD_PDEASE DOMAIN-CONTAINING PROTEIN"/>
    <property type="match status" value="1"/>
</dbReference>
<dbReference type="HOGENOM" id="CLU_036524_0_1_1"/>
<dbReference type="InterPro" id="IPR003607">
    <property type="entry name" value="HD/PDEase_dom"/>
</dbReference>
<accession>W2RTW4</accession>
<sequence>MGSVGLTHPADHPALSSDQSTTVHKIYAFVEQFFQNPKFDASHDFRHVKRVTATATAIYEAEKTTHPALDAFTVLLGALLHDVEDKKYAQSKDAIRDALLDVGMSAPEALRLQRLVEGVSYSSESKDPAKVQALIAEIPELAIVQDADRLDAIGAIGIGRCFAFGGAKGARSLDDSIEHFHEKLFKLGDMMKTDTGRRMAAERTRRLREFVGWWESEVQGSS</sequence>
<organism evidence="2 3">
    <name type="scientific">Cyphellophora europaea (strain CBS 101466)</name>
    <name type="common">Phialophora europaea</name>
    <dbReference type="NCBI Taxonomy" id="1220924"/>
    <lineage>
        <taxon>Eukaryota</taxon>
        <taxon>Fungi</taxon>
        <taxon>Dikarya</taxon>
        <taxon>Ascomycota</taxon>
        <taxon>Pezizomycotina</taxon>
        <taxon>Eurotiomycetes</taxon>
        <taxon>Chaetothyriomycetidae</taxon>
        <taxon>Chaetothyriales</taxon>
        <taxon>Cyphellophoraceae</taxon>
        <taxon>Cyphellophora</taxon>
    </lineage>
</organism>
<dbReference type="SMART" id="SM00471">
    <property type="entry name" value="HDc"/>
    <property type="match status" value="1"/>
</dbReference>
<dbReference type="Gene3D" id="1.10.3210.50">
    <property type="match status" value="1"/>
</dbReference>